<proteinExistence type="predicted"/>
<dbReference type="Proteomes" id="UP000034603">
    <property type="component" value="Unassembled WGS sequence"/>
</dbReference>
<protein>
    <submittedName>
        <fullName evidence="1">Uncharacterized protein</fullName>
    </submittedName>
</protein>
<evidence type="ECO:0000313" key="2">
    <source>
        <dbReference type="Proteomes" id="UP000034603"/>
    </source>
</evidence>
<organism evidence="1 2">
    <name type="scientific">Candidatus Woesebacteria bacterium GW2011_GWA1_37_8</name>
    <dbReference type="NCBI Taxonomy" id="1618546"/>
    <lineage>
        <taxon>Bacteria</taxon>
        <taxon>Candidatus Woeseibacteriota</taxon>
    </lineage>
</organism>
<accession>A0A0G0K933</accession>
<comment type="caution">
    <text evidence="1">The sequence shown here is derived from an EMBL/GenBank/DDBJ whole genome shotgun (WGS) entry which is preliminary data.</text>
</comment>
<reference evidence="1 2" key="1">
    <citation type="journal article" date="2015" name="Nature">
        <title>rRNA introns, odd ribosomes, and small enigmatic genomes across a large radiation of phyla.</title>
        <authorList>
            <person name="Brown C.T."/>
            <person name="Hug L.A."/>
            <person name="Thomas B.C."/>
            <person name="Sharon I."/>
            <person name="Castelle C.J."/>
            <person name="Singh A."/>
            <person name="Wilkins M.J."/>
            <person name="Williams K.H."/>
            <person name="Banfield J.F."/>
        </authorList>
    </citation>
    <scope>NUCLEOTIDE SEQUENCE [LARGE SCALE GENOMIC DNA]</scope>
</reference>
<dbReference type="AlphaFoldDB" id="A0A0G0K933"/>
<evidence type="ECO:0000313" key="1">
    <source>
        <dbReference type="EMBL" id="KKQ45614.1"/>
    </source>
</evidence>
<dbReference type="EMBL" id="LBTR01000012">
    <property type="protein sequence ID" value="KKQ45614.1"/>
    <property type="molecule type" value="Genomic_DNA"/>
</dbReference>
<name>A0A0G0K933_9BACT</name>
<sequence length="79" mass="8904">MVDKILNFDEIRERTGMAPGDVLITMAKLTVKLRRLGSDIQIVNDLTAPGGWNYVIKHVEKIDIVELPGGDFLNRRRNG</sequence>
<gene>
    <name evidence="1" type="ORF">US62_C0012G0028</name>
</gene>